<accession>A0A067P6Z1</accession>
<name>A0A067P6Z1_9AGAM</name>
<organism evidence="1 2">
    <name type="scientific">Jaapia argillacea MUCL 33604</name>
    <dbReference type="NCBI Taxonomy" id="933084"/>
    <lineage>
        <taxon>Eukaryota</taxon>
        <taxon>Fungi</taxon>
        <taxon>Dikarya</taxon>
        <taxon>Basidiomycota</taxon>
        <taxon>Agaricomycotina</taxon>
        <taxon>Agaricomycetes</taxon>
        <taxon>Agaricomycetidae</taxon>
        <taxon>Jaapiales</taxon>
        <taxon>Jaapiaceae</taxon>
        <taxon>Jaapia</taxon>
    </lineage>
</organism>
<dbReference type="InParanoid" id="A0A067P6Z1"/>
<dbReference type="EMBL" id="KL197780">
    <property type="protein sequence ID" value="KDQ49585.1"/>
    <property type="molecule type" value="Genomic_DNA"/>
</dbReference>
<gene>
    <name evidence="1" type="ORF">JAAARDRAFT_112906</name>
</gene>
<protein>
    <recommendedName>
        <fullName evidence="3">F-box domain-containing protein</fullName>
    </recommendedName>
</protein>
<keyword evidence="2" id="KW-1185">Reference proteome</keyword>
<reference evidence="2" key="1">
    <citation type="journal article" date="2014" name="Proc. Natl. Acad. Sci. U.S.A.">
        <title>Extensive sampling of basidiomycete genomes demonstrates inadequacy of the white-rot/brown-rot paradigm for wood decay fungi.</title>
        <authorList>
            <person name="Riley R."/>
            <person name="Salamov A.A."/>
            <person name="Brown D.W."/>
            <person name="Nagy L.G."/>
            <person name="Floudas D."/>
            <person name="Held B.W."/>
            <person name="Levasseur A."/>
            <person name="Lombard V."/>
            <person name="Morin E."/>
            <person name="Otillar R."/>
            <person name="Lindquist E.A."/>
            <person name="Sun H."/>
            <person name="LaButti K.M."/>
            <person name="Schmutz J."/>
            <person name="Jabbour D."/>
            <person name="Luo H."/>
            <person name="Baker S.E."/>
            <person name="Pisabarro A.G."/>
            <person name="Walton J.D."/>
            <person name="Blanchette R.A."/>
            <person name="Henrissat B."/>
            <person name="Martin F."/>
            <person name="Cullen D."/>
            <person name="Hibbett D.S."/>
            <person name="Grigoriev I.V."/>
        </authorList>
    </citation>
    <scope>NUCLEOTIDE SEQUENCE [LARGE SCALE GENOMIC DNA]</scope>
    <source>
        <strain evidence="2">MUCL 33604</strain>
    </source>
</reference>
<dbReference type="Proteomes" id="UP000027265">
    <property type="component" value="Unassembled WGS sequence"/>
</dbReference>
<feature type="non-terminal residue" evidence="1">
    <location>
        <position position="1"/>
    </location>
</feature>
<dbReference type="HOGENOM" id="CLU_018544_6_3_1"/>
<dbReference type="AlphaFoldDB" id="A0A067P6Z1"/>
<dbReference type="OrthoDB" id="3016965at2759"/>
<evidence type="ECO:0000313" key="2">
    <source>
        <dbReference type="Proteomes" id="UP000027265"/>
    </source>
</evidence>
<proteinExistence type="predicted"/>
<feature type="non-terminal residue" evidence="1">
    <location>
        <position position="61"/>
    </location>
</feature>
<evidence type="ECO:0008006" key="3">
    <source>
        <dbReference type="Google" id="ProtNLM"/>
    </source>
</evidence>
<evidence type="ECO:0000313" key="1">
    <source>
        <dbReference type="EMBL" id="KDQ49585.1"/>
    </source>
</evidence>
<sequence length="61" mass="6885">QLSSYKALFAPIRKFLDELLAAIFAFCLPSLGSASPSDVPMLLMRICFAWRQLALVTPRIW</sequence>